<gene>
    <name evidence="3" type="ORF">BDQ12DRAFT_730508</name>
</gene>
<feature type="compositionally biased region" description="Polar residues" evidence="1">
    <location>
        <begin position="186"/>
        <end position="207"/>
    </location>
</feature>
<feature type="compositionally biased region" description="Basic and acidic residues" evidence="1">
    <location>
        <begin position="511"/>
        <end position="522"/>
    </location>
</feature>
<feature type="compositionally biased region" description="Polar residues" evidence="1">
    <location>
        <begin position="610"/>
        <end position="623"/>
    </location>
</feature>
<feature type="region of interest" description="Disordered" evidence="1">
    <location>
        <begin position="972"/>
        <end position="995"/>
    </location>
</feature>
<feature type="region of interest" description="Disordered" evidence="1">
    <location>
        <begin position="186"/>
        <end position="239"/>
    </location>
</feature>
<dbReference type="OrthoDB" id="3199820at2759"/>
<protein>
    <recommendedName>
        <fullName evidence="2">Ams2/SPT21 N-terminal domain-containing protein</fullName>
    </recommendedName>
</protein>
<dbReference type="PANTHER" id="PTHR39147">
    <property type="entry name" value="PROTEIN SPT21"/>
    <property type="match status" value="1"/>
</dbReference>
<proteinExistence type="predicted"/>
<feature type="compositionally biased region" description="Basic and acidic residues" evidence="1">
    <location>
        <begin position="565"/>
        <end position="587"/>
    </location>
</feature>
<name>A0A5C3MHP6_9AGAR</name>
<dbReference type="Proteomes" id="UP000308652">
    <property type="component" value="Unassembled WGS sequence"/>
</dbReference>
<dbReference type="InterPro" id="IPR042403">
    <property type="entry name" value="Spt21/Ams2"/>
</dbReference>
<feature type="region of interest" description="Disordered" evidence="1">
    <location>
        <begin position="788"/>
        <end position="811"/>
    </location>
</feature>
<feature type="compositionally biased region" description="Basic and acidic residues" evidence="1">
    <location>
        <begin position="701"/>
        <end position="722"/>
    </location>
</feature>
<evidence type="ECO:0000256" key="1">
    <source>
        <dbReference type="SAM" id="MobiDB-lite"/>
    </source>
</evidence>
<feature type="compositionally biased region" description="Basic and acidic residues" evidence="1">
    <location>
        <begin position="648"/>
        <end position="658"/>
    </location>
</feature>
<feature type="compositionally biased region" description="Polar residues" evidence="1">
    <location>
        <begin position="637"/>
        <end position="647"/>
    </location>
</feature>
<dbReference type="InterPro" id="IPR057725">
    <property type="entry name" value="Ams2-SPT21_N"/>
</dbReference>
<dbReference type="Pfam" id="PF25823">
    <property type="entry name" value="Ams2-SPT21_N"/>
    <property type="match status" value="1"/>
</dbReference>
<accession>A0A5C3MHP6</accession>
<dbReference type="PANTHER" id="PTHR39147:SF1">
    <property type="entry name" value="PROTEIN SPT21"/>
    <property type="match status" value="1"/>
</dbReference>
<dbReference type="AlphaFoldDB" id="A0A5C3MHP6"/>
<keyword evidence="4" id="KW-1185">Reference proteome</keyword>
<evidence type="ECO:0000313" key="4">
    <source>
        <dbReference type="Proteomes" id="UP000308652"/>
    </source>
</evidence>
<dbReference type="STRING" id="68775.A0A5C3MHP6"/>
<feature type="compositionally biased region" description="Polar residues" evidence="1">
    <location>
        <begin position="792"/>
        <end position="804"/>
    </location>
</feature>
<reference evidence="3 4" key="1">
    <citation type="journal article" date="2019" name="Nat. Ecol. Evol.">
        <title>Megaphylogeny resolves global patterns of mushroom evolution.</title>
        <authorList>
            <person name="Varga T."/>
            <person name="Krizsan K."/>
            <person name="Foldi C."/>
            <person name="Dima B."/>
            <person name="Sanchez-Garcia M."/>
            <person name="Sanchez-Ramirez S."/>
            <person name="Szollosi G.J."/>
            <person name="Szarkandi J.G."/>
            <person name="Papp V."/>
            <person name="Albert L."/>
            <person name="Andreopoulos W."/>
            <person name="Angelini C."/>
            <person name="Antonin V."/>
            <person name="Barry K.W."/>
            <person name="Bougher N.L."/>
            <person name="Buchanan P."/>
            <person name="Buyck B."/>
            <person name="Bense V."/>
            <person name="Catcheside P."/>
            <person name="Chovatia M."/>
            <person name="Cooper J."/>
            <person name="Damon W."/>
            <person name="Desjardin D."/>
            <person name="Finy P."/>
            <person name="Geml J."/>
            <person name="Haridas S."/>
            <person name="Hughes K."/>
            <person name="Justo A."/>
            <person name="Karasinski D."/>
            <person name="Kautmanova I."/>
            <person name="Kiss B."/>
            <person name="Kocsube S."/>
            <person name="Kotiranta H."/>
            <person name="LaButti K.M."/>
            <person name="Lechner B.E."/>
            <person name="Liimatainen K."/>
            <person name="Lipzen A."/>
            <person name="Lukacs Z."/>
            <person name="Mihaltcheva S."/>
            <person name="Morgado L.N."/>
            <person name="Niskanen T."/>
            <person name="Noordeloos M.E."/>
            <person name="Ohm R.A."/>
            <person name="Ortiz-Santana B."/>
            <person name="Ovrebo C."/>
            <person name="Racz N."/>
            <person name="Riley R."/>
            <person name="Savchenko A."/>
            <person name="Shiryaev A."/>
            <person name="Soop K."/>
            <person name="Spirin V."/>
            <person name="Szebenyi C."/>
            <person name="Tomsovsky M."/>
            <person name="Tulloss R.E."/>
            <person name="Uehling J."/>
            <person name="Grigoriev I.V."/>
            <person name="Vagvolgyi C."/>
            <person name="Papp T."/>
            <person name="Martin F.M."/>
            <person name="Miettinen O."/>
            <person name="Hibbett D.S."/>
            <person name="Nagy L.G."/>
        </authorList>
    </citation>
    <scope>NUCLEOTIDE SEQUENCE [LARGE SCALE GENOMIC DNA]</scope>
    <source>
        <strain evidence="3 4">CBS 166.37</strain>
    </source>
</reference>
<evidence type="ECO:0000259" key="2">
    <source>
        <dbReference type="Pfam" id="PF25823"/>
    </source>
</evidence>
<evidence type="ECO:0000313" key="3">
    <source>
        <dbReference type="EMBL" id="TFK44447.1"/>
    </source>
</evidence>
<feature type="domain" description="Ams2/SPT21 N-terminal" evidence="2">
    <location>
        <begin position="60"/>
        <end position="97"/>
    </location>
</feature>
<dbReference type="EMBL" id="ML213590">
    <property type="protein sequence ID" value="TFK44447.1"/>
    <property type="molecule type" value="Genomic_DNA"/>
</dbReference>
<organism evidence="3 4">
    <name type="scientific">Crucibulum laeve</name>
    <dbReference type="NCBI Taxonomy" id="68775"/>
    <lineage>
        <taxon>Eukaryota</taxon>
        <taxon>Fungi</taxon>
        <taxon>Dikarya</taxon>
        <taxon>Basidiomycota</taxon>
        <taxon>Agaricomycotina</taxon>
        <taxon>Agaricomycetes</taxon>
        <taxon>Agaricomycetidae</taxon>
        <taxon>Agaricales</taxon>
        <taxon>Agaricineae</taxon>
        <taxon>Nidulariaceae</taxon>
        <taxon>Crucibulum</taxon>
    </lineage>
</organism>
<feature type="compositionally biased region" description="Low complexity" evidence="1">
    <location>
        <begin position="212"/>
        <end position="239"/>
    </location>
</feature>
<sequence length="1168" mass="125259">MSDSKDLRLRILFTINSSPQYILARSHLPVPVVLIPASHHTPPSAESGTSTSSVACPSYGTVSLKKCLDTICQSSPELVQDTTRDYSVYVLDPLESNAAPAQVHISYSNLTTSSAPSQDGVGAQPRGVAVGLGLMSWALQAKEIDSIPVVGSVTKQATGLEALEVIFALRETVAMDKALLPVTVKSWSQPSRAPSAGSSSKNNSQLVPESMSHTSTAAAAKLSSSSSSASTSPSSVSSTMNTLATLASIHLRTKTKTKPKKIPKASTIPVTESDKLMSAPETYYIGPVKKKGRPKGSIEYRPPVTRENINAVASGSGIKCCDEEVIVVEDRHSDVGGLSSKTRHSETAPKQKPKKRRSQHNILTPPFSTAPLIRGHPDPDPPPPSVPSVDNPEPTLLDLLAIITATSPPSGSTQNATLLSVLNAIDAGGPSSSNSKPNPALIAAIKQLLSVCSTSNTDPSACPITPQQSTAQDDEVIVLDKENVNPTAFRRRAEREYQEAKLNGSSSAHPVDLDAPFKESQERVSYGRGLSNKLDENSPPKHATATSSSRASEGIRRKRTLSDFMEERDSGRSRGTSNDRERAERRDGHRHRQISSYENSSRHYAKVLHFNQQRPGPTGNSYYPTGIEPWTSPPRPSTSVNARMTESSADHGKRRDGMDSDNAPKVAASSPVRSSIAQAQGRRKYIVPEWARTSTATQPRLSEEAQRALDEAEEGKRKERAAGRRKAATISQEKGKQKAMNPVAIVTSTTQETNAHSTISRASAMIVPGPIAAQSDGPIISVSDSMPRFSPSKLSTPPSNSMPLPQTPVRERRSNRFTPGAESTSLFTPGLFTPVVNSGSVESRNAYSPLFSPFDSGVLTSPLGNRKKAKMSPIQSVVSGRGVVETNGWGFGKELVTTNTQEEEEGIDEDLVQELDSAFEDLECPPSSLPIASSDIDVDEAIARTSGDQSGSQDSDCDAQTKDHDTTVKLQWADLPPSSPPPPTSPLLIPETEGDFRTDDEDMEDLELPVATSDAGMEDFLEEGDILSPNDEASACSEEELMAFDRDLAALFSGSRNDDRKLSGSEMDIFEQFTNVNAQSSDGPDMNMDPSIDSLFQNGLQDIDFTEFWETFKPLVEDHAIGGIGSSGAQTEGLDFGLGNADTSMGTLELDHTKLAEDVRALFSGCLM</sequence>
<feature type="region of interest" description="Disordered" evidence="1">
    <location>
        <begin position="489"/>
        <end position="740"/>
    </location>
</feature>
<feature type="region of interest" description="Disordered" evidence="1">
    <location>
        <begin position="332"/>
        <end position="393"/>
    </location>
</feature>